<feature type="transmembrane region" description="Helical" evidence="1">
    <location>
        <begin position="97"/>
        <end position="116"/>
    </location>
</feature>
<comment type="caution">
    <text evidence="2">The sequence shown here is derived from an EMBL/GenBank/DDBJ whole genome shotgun (WGS) entry which is preliminary data.</text>
</comment>
<sequence length="164" mass="17189">MRAKKMAFISLLVALTAIGAAIKIPAPIGSIALDAFPALLAAALLGGPAGAVVGGMGHLLSALLGGMPLGPLHFVVAIEMAFLSIVFAYLYRTGKRWQAGILFILGNTFAAPLPFLFLISKAFYLSIVPSLFIGSAVNTVIALVIIPRLSPIIELMISKERMSQ</sequence>
<dbReference type="EMBL" id="JAGIKZ010000020">
    <property type="protein sequence ID" value="MBP2242409.1"/>
    <property type="molecule type" value="Genomic_DNA"/>
</dbReference>
<dbReference type="Proteomes" id="UP001519293">
    <property type="component" value="Unassembled WGS sequence"/>
</dbReference>
<dbReference type="Pfam" id="PF12822">
    <property type="entry name" value="ECF_trnsprt"/>
    <property type="match status" value="1"/>
</dbReference>
<keyword evidence="1" id="KW-0812">Transmembrane</keyword>
<feature type="transmembrane region" description="Helical" evidence="1">
    <location>
        <begin position="72"/>
        <end position="91"/>
    </location>
</feature>
<dbReference type="InterPro" id="IPR024529">
    <property type="entry name" value="ECF_trnsprt_substrate-spec"/>
</dbReference>
<protein>
    <submittedName>
        <fullName evidence="2">Membrane protein</fullName>
    </submittedName>
</protein>
<keyword evidence="1" id="KW-0472">Membrane</keyword>
<accession>A0ABS4RHM8</accession>
<dbReference type="Gene3D" id="1.10.1760.20">
    <property type="match status" value="1"/>
</dbReference>
<feature type="transmembrane region" description="Helical" evidence="1">
    <location>
        <begin position="39"/>
        <end position="60"/>
    </location>
</feature>
<name>A0ABS4RHM8_9BACI</name>
<feature type="transmembrane region" description="Helical" evidence="1">
    <location>
        <begin position="123"/>
        <end position="146"/>
    </location>
</feature>
<keyword evidence="1" id="KW-1133">Transmembrane helix</keyword>
<reference evidence="2 3" key="1">
    <citation type="submission" date="2021-03" db="EMBL/GenBank/DDBJ databases">
        <title>Genomic Encyclopedia of Type Strains, Phase IV (KMG-IV): sequencing the most valuable type-strain genomes for metagenomic binning, comparative biology and taxonomic classification.</title>
        <authorList>
            <person name="Goeker M."/>
        </authorList>
    </citation>
    <scope>NUCLEOTIDE SEQUENCE [LARGE SCALE GENOMIC DNA]</scope>
    <source>
        <strain evidence="2 3">DSM 26675</strain>
    </source>
</reference>
<dbReference type="RefSeq" id="WP_066400362.1">
    <property type="nucleotide sequence ID" value="NZ_JAGIKZ010000020.1"/>
</dbReference>
<gene>
    <name evidence="2" type="ORF">J2Z40_002983</name>
</gene>
<proteinExistence type="predicted"/>
<evidence type="ECO:0000313" key="3">
    <source>
        <dbReference type="Proteomes" id="UP001519293"/>
    </source>
</evidence>
<organism evidence="2 3">
    <name type="scientific">Cytobacillus eiseniae</name>
    <dbReference type="NCBI Taxonomy" id="762947"/>
    <lineage>
        <taxon>Bacteria</taxon>
        <taxon>Bacillati</taxon>
        <taxon>Bacillota</taxon>
        <taxon>Bacilli</taxon>
        <taxon>Bacillales</taxon>
        <taxon>Bacillaceae</taxon>
        <taxon>Cytobacillus</taxon>
    </lineage>
</organism>
<evidence type="ECO:0000313" key="2">
    <source>
        <dbReference type="EMBL" id="MBP2242409.1"/>
    </source>
</evidence>
<keyword evidence="3" id="KW-1185">Reference proteome</keyword>
<evidence type="ECO:0000256" key="1">
    <source>
        <dbReference type="SAM" id="Phobius"/>
    </source>
</evidence>